<gene>
    <name evidence="5" type="ORF">CYCCA115_LOCUS13480</name>
</gene>
<feature type="region of interest" description="Disordered" evidence="3">
    <location>
        <begin position="249"/>
        <end position="276"/>
    </location>
</feature>
<organism evidence="5 6">
    <name type="scientific">Cylindrotheca closterium</name>
    <dbReference type="NCBI Taxonomy" id="2856"/>
    <lineage>
        <taxon>Eukaryota</taxon>
        <taxon>Sar</taxon>
        <taxon>Stramenopiles</taxon>
        <taxon>Ochrophyta</taxon>
        <taxon>Bacillariophyta</taxon>
        <taxon>Bacillariophyceae</taxon>
        <taxon>Bacillariophycidae</taxon>
        <taxon>Bacillariales</taxon>
        <taxon>Bacillariaceae</taxon>
        <taxon>Cylindrotheca</taxon>
    </lineage>
</organism>
<dbReference type="PANTHER" id="PTHR47942:SF63">
    <property type="entry name" value="PENTATRICOPEPTIDE REPEAT-CONTAINING PROTEIN"/>
    <property type="match status" value="1"/>
</dbReference>
<proteinExistence type="predicted"/>
<dbReference type="PROSITE" id="PS51375">
    <property type="entry name" value="PPR"/>
    <property type="match status" value="6"/>
</dbReference>
<evidence type="ECO:0000256" key="1">
    <source>
        <dbReference type="ARBA" id="ARBA00022737"/>
    </source>
</evidence>
<dbReference type="Proteomes" id="UP001295423">
    <property type="component" value="Unassembled WGS sequence"/>
</dbReference>
<evidence type="ECO:0000256" key="2">
    <source>
        <dbReference type="PROSITE-ProRule" id="PRU00708"/>
    </source>
</evidence>
<evidence type="ECO:0000313" key="5">
    <source>
        <dbReference type="EMBL" id="CAJ1952294.1"/>
    </source>
</evidence>
<dbReference type="Gene3D" id="1.25.40.10">
    <property type="entry name" value="Tetratricopeptide repeat domain"/>
    <property type="match status" value="5"/>
</dbReference>
<keyword evidence="6" id="KW-1185">Reference proteome</keyword>
<dbReference type="AlphaFoldDB" id="A0AAD2FSW6"/>
<reference evidence="5" key="1">
    <citation type="submission" date="2023-08" db="EMBL/GenBank/DDBJ databases">
        <authorList>
            <person name="Audoor S."/>
            <person name="Bilcke G."/>
        </authorList>
    </citation>
    <scope>NUCLEOTIDE SEQUENCE</scope>
</reference>
<dbReference type="EMBL" id="CAKOGP040001803">
    <property type="protein sequence ID" value="CAJ1952294.1"/>
    <property type="molecule type" value="Genomic_DNA"/>
</dbReference>
<protein>
    <recommendedName>
        <fullName evidence="7">Pentacotripeptide-repeat region of PRORP domain-containing protein</fullName>
    </recommendedName>
</protein>
<comment type="caution">
    <text evidence="5">The sequence shown here is derived from an EMBL/GenBank/DDBJ whole genome shotgun (WGS) entry which is preliminary data.</text>
</comment>
<dbReference type="NCBIfam" id="TIGR00756">
    <property type="entry name" value="PPR"/>
    <property type="match status" value="6"/>
</dbReference>
<keyword evidence="4" id="KW-0732">Signal</keyword>
<evidence type="ECO:0000256" key="4">
    <source>
        <dbReference type="SAM" id="SignalP"/>
    </source>
</evidence>
<feature type="chain" id="PRO_5042074745" description="Pentacotripeptide-repeat region of PRORP domain-containing protein" evidence="4">
    <location>
        <begin position="22"/>
        <end position="770"/>
    </location>
</feature>
<feature type="repeat" description="PPR" evidence="2">
    <location>
        <begin position="543"/>
        <end position="577"/>
    </location>
</feature>
<feature type="repeat" description="PPR" evidence="2">
    <location>
        <begin position="655"/>
        <end position="689"/>
    </location>
</feature>
<dbReference type="Pfam" id="PF01535">
    <property type="entry name" value="PPR"/>
    <property type="match status" value="1"/>
</dbReference>
<feature type="signal peptide" evidence="4">
    <location>
        <begin position="1"/>
        <end position="21"/>
    </location>
</feature>
<dbReference type="PANTHER" id="PTHR47942">
    <property type="entry name" value="TETRATRICOPEPTIDE REPEAT (TPR)-LIKE SUPERFAMILY PROTEIN-RELATED"/>
    <property type="match status" value="1"/>
</dbReference>
<name>A0AAD2FSW6_9STRA</name>
<feature type="repeat" description="PPR" evidence="2">
    <location>
        <begin position="508"/>
        <end position="542"/>
    </location>
</feature>
<dbReference type="Pfam" id="PF13812">
    <property type="entry name" value="PPR_3"/>
    <property type="match status" value="4"/>
</dbReference>
<feature type="compositionally biased region" description="Polar residues" evidence="3">
    <location>
        <begin position="250"/>
        <end position="262"/>
    </location>
</feature>
<feature type="repeat" description="PPR" evidence="2">
    <location>
        <begin position="217"/>
        <end position="251"/>
    </location>
</feature>
<accession>A0AAD2FSW6</accession>
<dbReference type="InterPro" id="IPR051222">
    <property type="entry name" value="PPR/CCM1_RNA-binding"/>
</dbReference>
<dbReference type="Pfam" id="PF13041">
    <property type="entry name" value="PPR_2"/>
    <property type="match status" value="1"/>
</dbReference>
<sequence>MRRRNTSIVFLCLTLVNGSQAFQSSQPGESVSSTFPNRRIRKRQLERNHFPASNSILYATPVVKATSRTSPASKTYKVEKKVTQLGRSGKTDEALELFHSVECPSTRLVNCAIDVCARSRPPRLEKAISILESAVNEKNLRVNVFTFGSLMNVCNRARNSTKALELLRSFEKEHRVAPNAVVYSSAISACARSHPPKTKQALDLLREAVEEKELEMSVTGFNAAISACAQAGDWKSAIKLLERMEGASEKNATTAEVESSPASKEEESDSGGDEMKKFLVPEPDFVTYGTILSACERGEQWPLVLTYAETMQNRGLELDGVALTSCLHACQQLGLAGEALEYLEQMKTVHPVVPITARLERSGAKQPLQGPDAVAYRLAISACARGGAWKDGIRLLQKFEQETGQQPGVVAYTAAITGCEYAGKWKEAFQLLDRMRKADVEPNEVTMAAVIGACANALHNGETERDVEATITNKPSERAGGSSKPLVQKKALQLLSLMKKMPDMVNPNIQVYNAAIRVCAEACDLKGAFKLLEEVEEAGIERTEITYGSMMTACQRVGDIQAASTVFQKLKEDGIAPNEIIYGAAISCCRKSKQSERALLLLRKMLKEGLAPNRATLNTVLMAQAEVRTKADFERAVTVYKLMKSRFVEETGRPNRQTYTILVNLFASCKQPYMAEAFLKRMREDGLKPDVDLFTATVASYERTGQPLKAVRLMESMQEDGYDFYSVKVLNSAFKKAIKLVNKVGKTLSSSEGENHSLKYVDLDVDIDEL</sequence>
<keyword evidence="1" id="KW-0677">Repeat</keyword>
<dbReference type="InterPro" id="IPR011990">
    <property type="entry name" value="TPR-like_helical_dom_sf"/>
</dbReference>
<evidence type="ECO:0000313" key="6">
    <source>
        <dbReference type="Proteomes" id="UP001295423"/>
    </source>
</evidence>
<feature type="repeat" description="PPR" evidence="2">
    <location>
        <begin position="578"/>
        <end position="612"/>
    </location>
</feature>
<evidence type="ECO:0008006" key="7">
    <source>
        <dbReference type="Google" id="ProtNLM"/>
    </source>
</evidence>
<dbReference type="InterPro" id="IPR002885">
    <property type="entry name" value="PPR_rpt"/>
</dbReference>
<feature type="repeat" description="PPR" evidence="2">
    <location>
        <begin position="408"/>
        <end position="442"/>
    </location>
</feature>
<evidence type="ECO:0000256" key="3">
    <source>
        <dbReference type="SAM" id="MobiDB-lite"/>
    </source>
</evidence>